<dbReference type="InterPro" id="IPR032710">
    <property type="entry name" value="NTF2-like_dom_sf"/>
</dbReference>
<dbReference type="InterPro" id="IPR023006">
    <property type="entry name" value="YchJ-like"/>
</dbReference>
<evidence type="ECO:0000313" key="3">
    <source>
        <dbReference type="EMBL" id="BBX17332.1"/>
    </source>
</evidence>
<feature type="domain" description="YchJ-like middle NTF2-like" evidence="2">
    <location>
        <begin position="81"/>
        <end position="171"/>
    </location>
</feature>
<evidence type="ECO:0000256" key="1">
    <source>
        <dbReference type="HAMAP-Rule" id="MF_00612"/>
    </source>
</evidence>
<gene>
    <name evidence="3" type="ORF">MDUV_21920</name>
</gene>
<evidence type="ECO:0000259" key="2">
    <source>
        <dbReference type="Pfam" id="PF17775"/>
    </source>
</evidence>
<dbReference type="Gene3D" id="3.10.450.50">
    <property type="match status" value="1"/>
</dbReference>
<dbReference type="Proteomes" id="UP000467006">
    <property type="component" value="Chromosome"/>
</dbReference>
<dbReference type="SUPFAM" id="SSF54427">
    <property type="entry name" value="NTF2-like"/>
    <property type="match status" value="1"/>
</dbReference>
<comment type="similarity">
    <text evidence="1">Belongs to the UPF0225 family.</text>
</comment>
<keyword evidence="4" id="KW-1185">Reference proteome</keyword>
<dbReference type="HAMAP" id="MF_00612">
    <property type="entry name" value="UPF0225"/>
    <property type="match status" value="1"/>
</dbReference>
<dbReference type="InterPro" id="IPR048469">
    <property type="entry name" value="YchJ-like_M"/>
</dbReference>
<dbReference type="Pfam" id="PF17775">
    <property type="entry name" value="YchJ_M-like"/>
    <property type="match status" value="1"/>
</dbReference>
<dbReference type="PANTHER" id="PTHR33747">
    <property type="entry name" value="UPF0225 PROTEIN SCO1677"/>
    <property type="match status" value="1"/>
</dbReference>
<organism evidence="3 4">
    <name type="scientific">Mycolicibacterium duvalii</name>
    <dbReference type="NCBI Taxonomy" id="39688"/>
    <lineage>
        <taxon>Bacteria</taxon>
        <taxon>Bacillati</taxon>
        <taxon>Actinomycetota</taxon>
        <taxon>Actinomycetes</taxon>
        <taxon>Mycobacteriales</taxon>
        <taxon>Mycobacteriaceae</taxon>
        <taxon>Mycolicibacterium</taxon>
    </lineage>
</organism>
<dbReference type="EMBL" id="AP022563">
    <property type="protein sequence ID" value="BBX17332.1"/>
    <property type="molecule type" value="Genomic_DNA"/>
</dbReference>
<dbReference type="PANTHER" id="PTHR33747:SF1">
    <property type="entry name" value="ADENYLATE CYCLASE-ASSOCIATED CAP C-TERMINAL DOMAIN-CONTAINING PROTEIN"/>
    <property type="match status" value="1"/>
</dbReference>
<evidence type="ECO:0000313" key="4">
    <source>
        <dbReference type="Proteomes" id="UP000467006"/>
    </source>
</evidence>
<reference evidence="3 4" key="1">
    <citation type="journal article" date="2019" name="Emerg. Microbes Infect.">
        <title>Comprehensive subspecies identification of 175 nontuberculous mycobacteria species based on 7547 genomic profiles.</title>
        <authorList>
            <person name="Matsumoto Y."/>
            <person name="Kinjo T."/>
            <person name="Motooka D."/>
            <person name="Nabeya D."/>
            <person name="Jung N."/>
            <person name="Uechi K."/>
            <person name="Horii T."/>
            <person name="Iida T."/>
            <person name="Fujita J."/>
            <person name="Nakamura S."/>
        </authorList>
    </citation>
    <scope>NUCLEOTIDE SEQUENCE [LARGE SCALE GENOMIC DNA]</scope>
    <source>
        <strain evidence="3 4">JCM 6396</strain>
    </source>
</reference>
<accession>A0A7I7K1V6</accession>
<sequence length="175" mass="19205">MPIIAPVPTAGSESNNATASVVVVGASASTSARRPIPRGYVRTAVRQTAGVRPDRPCPCGSTADYGSCCQPLHLGERQADTAEQLMRSRYSAYVAGDATYVWRTWHPRTRPSDVDDDISVTWTRLQIVDIAAGGIDDDVGEVEFLAHHRHGVLHERSRFARRAGRWFYLDGDILD</sequence>
<protein>
    <recommendedName>
        <fullName evidence="1">UPF0225 protein MDUV_21920</fullName>
    </recommendedName>
</protein>
<name>A0A7I7K1V6_9MYCO</name>
<dbReference type="KEGG" id="mdu:MDUV_21920"/>
<proteinExistence type="inferred from homology"/>
<dbReference type="AlphaFoldDB" id="A0A7I7K1V6"/>